<dbReference type="PANTHER" id="PTHR24291">
    <property type="entry name" value="CYTOCHROME P450 FAMILY 4"/>
    <property type="match status" value="1"/>
</dbReference>
<dbReference type="Pfam" id="PF00067">
    <property type="entry name" value="p450"/>
    <property type="match status" value="1"/>
</dbReference>
<dbReference type="VEuPathDB" id="CryptoDB:Cvel_3759"/>
<evidence type="ECO:0000256" key="7">
    <source>
        <dbReference type="PIRSR" id="PIRSR602403-1"/>
    </source>
</evidence>
<keyword evidence="3 7" id="KW-0479">Metal-binding</keyword>
<sequence>MEKKASASSSLLEPTQKPKPVNDPIEEEVRDSWIYKRFPKGEEGSPITLGDQLAVIISNINQLYGGYDSYDGAPIANAKVEHPDAIFLDLYDMFLESGSVFKLLFGPKSFMVVSDPPVAKYLLRQSYKKYDKGLLAEILEPIMGKGLIPADPVTWKARRRAIVPGLSVSWLNYTTVTTFGDCVGRLCDSLGKAADKGATVGMEEKFNSVSLDVIGRSVFNFDFASVVRESPVIKAVYRLLKEAEHRSFVPIPYWNLPNASKWIPRLAAFERDLKVVQDVLDKLIDETKHKTREEANALDATAFSEKSFDECEDASLLRFLVELRGEDTSNAQLRDDLTTLLIAGHETTAAVLTWTVFELSKAENKETLRKLRAEVDAVMGDERPDWQTINRMPFLRLCLSESLRLYPQPPFLIRRALRPDTLPEGNVGFRARLMRGQDVFLALYNLHRDPNLWKDPHSFKPERFLESTKNENLPNWNGYQPPAEKFYYSGEGRAGPLYPNENHADFAFLPFGGGTRKCVGDQFAFLFASVALATLVRNFDFELQGSPRNVGMKTGATIHTKNGLKMRVWRRKKPSRQASSKIFFDHPFNSDPLIHGMDVGEEARASSGGVMEPLSLMNVNGVPLADFGSALEGKVEGEGGCPFHLAAVPSLVVPASASDSGSGSATGCPFHQTGEAAAAGARGEAERGVPVSKLDEVIAAVASSSEKPSSTPPPVELEIRSATGSWGRLEESAAALEGFGAGEKELTTQDLEARELEEAEDPDPLGLLEEDDWEIVAAGWGEEVRNVYEEELRVGLAMIEEIL</sequence>
<dbReference type="GO" id="GO:0005506">
    <property type="term" value="F:iron ion binding"/>
    <property type="evidence" value="ECO:0007669"/>
    <property type="project" value="InterPro"/>
</dbReference>
<dbReference type="PhylomeDB" id="A0A0G4FU94"/>
<feature type="compositionally biased region" description="Polar residues" evidence="8">
    <location>
        <begin position="1"/>
        <end position="13"/>
    </location>
</feature>
<feature type="binding site" description="axial binding residue" evidence="7">
    <location>
        <position position="518"/>
    </location>
    <ligand>
        <name>heme</name>
        <dbReference type="ChEBI" id="CHEBI:30413"/>
    </ligand>
    <ligandPart>
        <name>Fe</name>
        <dbReference type="ChEBI" id="CHEBI:18248"/>
    </ligandPart>
</feature>
<evidence type="ECO:0000256" key="6">
    <source>
        <dbReference type="ARBA" id="ARBA00023033"/>
    </source>
</evidence>
<dbReference type="PANTHER" id="PTHR24291:SF50">
    <property type="entry name" value="BIFUNCTIONAL ALBAFLAVENONE MONOOXYGENASE_TERPENE SYNTHASE"/>
    <property type="match status" value="1"/>
</dbReference>
<gene>
    <name evidence="9" type="ORF">Cvel_3759</name>
</gene>
<dbReference type="PRINTS" id="PR00385">
    <property type="entry name" value="P450"/>
</dbReference>
<dbReference type="InterPro" id="IPR036396">
    <property type="entry name" value="Cyt_P450_sf"/>
</dbReference>
<keyword evidence="6" id="KW-0503">Monooxygenase</keyword>
<dbReference type="GO" id="GO:0016705">
    <property type="term" value="F:oxidoreductase activity, acting on paired donors, with incorporation or reduction of molecular oxygen"/>
    <property type="evidence" value="ECO:0007669"/>
    <property type="project" value="InterPro"/>
</dbReference>
<dbReference type="InterPro" id="IPR002403">
    <property type="entry name" value="Cyt_P450_E_grp-IV"/>
</dbReference>
<keyword evidence="2 7" id="KW-0349">Heme</keyword>
<dbReference type="InterPro" id="IPR050196">
    <property type="entry name" value="Cytochrome_P450_Monoox"/>
</dbReference>
<evidence type="ECO:0000256" key="4">
    <source>
        <dbReference type="ARBA" id="ARBA00023002"/>
    </source>
</evidence>
<dbReference type="InterPro" id="IPR017972">
    <property type="entry name" value="Cyt_P450_CS"/>
</dbReference>
<evidence type="ECO:0000256" key="8">
    <source>
        <dbReference type="SAM" id="MobiDB-lite"/>
    </source>
</evidence>
<evidence type="ECO:0000256" key="2">
    <source>
        <dbReference type="ARBA" id="ARBA00022617"/>
    </source>
</evidence>
<evidence type="ECO:0000256" key="5">
    <source>
        <dbReference type="ARBA" id="ARBA00023004"/>
    </source>
</evidence>
<evidence type="ECO:0008006" key="10">
    <source>
        <dbReference type="Google" id="ProtNLM"/>
    </source>
</evidence>
<keyword evidence="5 7" id="KW-0408">Iron</keyword>
<dbReference type="AlphaFoldDB" id="A0A0G4FU94"/>
<dbReference type="GO" id="GO:0004497">
    <property type="term" value="F:monooxygenase activity"/>
    <property type="evidence" value="ECO:0007669"/>
    <property type="project" value="UniProtKB-KW"/>
</dbReference>
<keyword evidence="4" id="KW-0560">Oxidoreductase</keyword>
<comment type="similarity">
    <text evidence="1">Belongs to the cytochrome P450 family.</text>
</comment>
<accession>A0A0G4FU94</accession>
<dbReference type="Gene3D" id="1.10.630.10">
    <property type="entry name" value="Cytochrome P450"/>
    <property type="match status" value="1"/>
</dbReference>
<evidence type="ECO:0000313" key="9">
    <source>
        <dbReference type="EMBL" id="CEM18487.1"/>
    </source>
</evidence>
<dbReference type="EMBL" id="CDMZ01000639">
    <property type="protein sequence ID" value="CEM18487.1"/>
    <property type="molecule type" value="Genomic_DNA"/>
</dbReference>
<dbReference type="PROSITE" id="PS00086">
    <property type="entry name" value="CYTOCHROME_P450"/>
    <property type="match status" value="1"/>
</dbReference>
<organism evidence="9">
    <name type="scientific">Chromera velia CCMP2878</name>
    <dbReference type="NCBI Taxonomy" id="1169474"/>
    <lineage>
        <taxon>Eukaryota</taxon>
        <taxon>Sar</taxon>
        <taxon>Alveolata</taxon>
        <taxon>Colpodellida</taxon>
        <taxon>Chromeraceae</taxon>
        <taxon>Chromera</taxon>
    </lineage>
</organism>
<evidence type="ECO:0000256" key="3">
    <source>
        <dbReference type="ARBA" id="ARBA00022723"/>
    </source>
</evidence>
<dbReference type="InterPro" id="IPR001128">
    <property type="entry name" value="Cyt_P450"/>
</dbReference>
<dbReference type="GO" id="GO:0020037">
    <property type="term" value="F:heme binding"/>
    <property type="evidence" value="ECO:0007669"/>
    <property type="project" value="InterPro"/>
</dbReference>
<evidence type="ECO:0000256" key="1">
    <source>
        <dbReference type="ARBA" id="ARBA00010617"/>
    </source>
</evidence>
<dbReference type="PRINTS" id="PR00465">
    <property type="entry name" value="EP450IV"/>
</dbReference>
<name>A0A0G4FU94_9ALVE</name>
<reference evidence="9" key="1">
    <citation type="submission" date="2014-11" db="EMBL/GenBank/DDBJ databases">
        <authorList>
            <person name="Otto D Thomas"/>
            <person name="Naeem Raeece"/>
        </authorList>
    </citation>
    <scope>NUCLEOTIDE SEQUENCE</scope>
</reference>
<feature type="region of interest" description="Disordered" evidence="8">
    <location>
        <begin position="1"/>
        <end position="25"/>
    </location>
</feature>
<comment type="cofactor">
    <cofactor evidence="7">
        <name>heme</name>
        <dbReference type="ChEBI" id="CHEBI:30413"/>
    </cofactor>
</comment>
<protein>
    <recommendedName>
        <fullName evidence="10">Cytochrome P450</fullName>
    </recommendedName>
</protein>
<proteinExistence type="inferred from homology"/>
<dbReference type="SUPFAM" id="SSF48264">
    <property type="entry name" value="Cytochrome P450"/>
    <property type="match status" value="1"/>
</dbReference>